<dbReference type="Proteomes" id="UP000593575">
    <property type="component" value="Unassembled WGS sequence"/>
</dbReference>
<gene>
    <name evidence="3" type="ORF">Goarm_011804</name>
</gene>
<dbReference type="InterPro" id="IPR007369">
    <property type="entry name" value="Peptidase_A22B_SPP"/>
</dbReference>
<evidence type="ECO:0000256" key="2">
    <source>
        <dbReference type="SAM" id="Phobius"/>
    </source>
</evidence>
<reference evidence="3 4" key="1">
    <citation type="journal article" date="2019" name="Genome Biol. Evol.">
        <title>Insights into the evolution of the New World diploid cottons (Gossypium, subgenus Houzingenia) based on genome sequencing.</title>
        <authorList>
            <person name="Grover C.E."/>
            <person name="Arick M.A. 2nd"/>
            <person name="Thrash A."/>
            <person name="Conover J.L."/>
            <person name="Sanders W.S."/>
            <person name="Peterson D.G."/>
            <person name="Frelichowski J.E."/>
            <person name="Scheffler J.A."/>
            <person name="Scheffler B.E."/>
            <person name="Wendel J.F."/>
        </authorList>
    </citation>
    <scope>NUCLEOTIDE SEQUENCE [LARGE SCALE GENOMIC DNA]</scope>
    <source>
        <strain evidence="3">6</strain>
        <tissue evidence="3">Leaf</tissue>
    </source>
</reference>
<dbReference type="Pfam" id="PF04258">
    <property type="entry name" value="Peptidase_A22B"/>
    <property type="match status" value="1"/>
</dbReference>
<evidence type="ECO:0000313" key="3">
    <source>
        <dbReference type="EMBL" id="MBA0826993.1"/>
    </source>
</evidence>
<dbReference type="PANTHER" id="PTHR12174:SF75">
    <property type="entry name" value="SIGNAL PEPTIDE PEPTIDASE-LIKE 2"/>
    <property type="match status" value="1"/>
</dbReference>
<keyword evidence="1" id="KW-0645">Protease</keyword>
<dbReference type="GO" id="GO:0042500">
    <property type="term" value="F:aspartic endopeptidase activity, intramembrane cleaving"/>
    <property type="evidence" value="ECO:0007669"/>
    <property type="project" value="InterPro"/>
</dbReference>
<dbReference type="Gene3D" id="3.50.30.30">
    <property type="match status" value="1"/>
</dbReference>
<dbReference type="PANTHER" id="PTHR12174">
    <property type="entry name" value="SIGNAL PEPTIDE PEPTIDASE"/>
    <property type="match status" value="1"/>
</dbReference>
<keyword evidence="2" id="KW-0472">Membrane</keyword>
<keyword evidence="2" id="KW-1133">Transmembrane helix</keyword>
<evidence type="ECO:0000256" key="1">
    <source>
        <dbReference type="ARBA" id="ARBA00022670"/>
    </source>
</evidence>
<comment type="caution">
    <text evidence="3">The sequence shown here is derived from an EMBL/GenBank/DDBJ whole genome shotgun (WGS) entry which is preliminary data.</text>
</comment>
<dbReference type="GO" id="GO:0030660">
    <property type="term" value="C:Golgi-associated vesicle membrane"/>
    <property type="evidence" value="ECO:0007669"/>
    <property type="project" value="TreeGrafter"/>
</dbReference>
<dbReference type="AlphaFoldDB" id="A0A7J9IYN4"/>
<protein>
    <submittedName>
        <fullName evidence="3">Uncharacterized protein</fullName>
    </submittedName>
</protein>
<sequence>MVDRGHCKFTTKANNAQAAHASAFYSPKRPLVDIAEVFLWLMAIGTIICASYWSAWSARGAAIEQDKLLKDALDEIPESRHVGSGGVVDINTKSAILFVVVASCFLVMLYKLMLYWFVELLVVLFCIGGVE</sequence>
<feature type="transmembrane region" description="Helical" evidence="2">
    <location>
        <begin position="37"/>
        <end position="55"/>
    </location>
</feature>
<accession>A0A7J9IYN4</accession>
<dbReference type="GO" id="GO:0098554">
    <property type="term" value="C:cytoplasmic side of endoplasmic reticulum membrane"/>
    <property type="evidence" value="ECO:0007669"/>
    <property type="project" value="TreeGrafter"/>
</dbReference>
<name>A0A7J9IYN4_9ROSI</name>
<keyword evidence="1" id="KW-0378">Hydrolase</keyword>
<keyword evidence="4" id="KW-1185">Reference proteome</keyword>
<keyword evidence="2" id="KW-0812">Transmembrane</keyword>
<dbReference type="EMBL" id="JABFAE010000004">
    <property type="protein sequence ID" value="MBA0826993.1"/>
    <property type="molecule type" value="Genomic_DNA"/>
</dbReference>
<organism evidence="3 4">
    <name type="scientific">Gossypium armourianum</name>
    <dbReference type="NCBI Taxonomy" id="34283"/>
    <lineage>
        <taxon>Eukaryota</taxon>
        <taxon>Viridiplantae</taxon>
        <taxon>Streptophyta</taxon>
        <taxon>Embryophyta</taxon>
        <taxon>Tracheophyta</taxon>
        <taxon>Spermatophyta</taxon>
        <taxon>Magnoliopsida</taxon>
        <taxon>eudicotyledons</taxon>
        <taxon>Gunneridae</taxon>
        <taxon>Pentapetalae</taxon>
        <taxon>rosids</taxon>
        <taxon>malvids</taxon>
        <taxon>Malvales</taxon>
        <taxon>Malvaceae</taxon>
        <taxon>Malvoideae</taxon>
        <taxon>Gossypium</taxon>
    </lineage>
</organism>
<feature type="transmembrane region" description="Helical" evidence="2">
    <location>
        <begin position="95"/>
        <end position="118"/>
    </location>
</feature>
<dbReference type="GO" id="GO:0005765">
    <property type="term" value="C:lysosomal membrane"/>
    <property type="evidence" value="ECO:0007669"/>
    <property type="project" value="TreeGrafter"/>
</dbReference>
<dbReference type="GO" id="GO:0033619">
    <property type="term" value="P:membrane protein proteolysis"/>
    <property type="evidence" value="ECO:0007669"/>
    <property type="project" value="TreeGrafter"/>
</dbReference>
<feature type="non-terminal residue" evidence="3">
    <location>
        <position position="131"/>
    </location>
</feature>
<evidence type="ECO:0000313" key="4">
    <source>
        <dbReference type="Proteomes" id="UP000593575"/>
    </source>
</evidence>
<proteinExistence type="predicted"/>
<dbReference type="GO" id="GO:0098553">
    <property type="term" value="C:lumenal side of endoplasmic reticulum membrane"/>
    <property type="evidence" value="ECO:0007669"/>
    <property type="project" value="TreeGrafter"/>
</dbReference>